<feature type="binding site" evidence="8">
    <location>
        <position position="175"/>
    </location>
    <ligand>
        <name>Mg(2+)</name>
        <dbReference type="ChEBI" id="CHEBI:18420"/>
    </ligand>
</feature>
<dbReference type="AlphaFoldDB" id="A0A161JLA6"/>
<gene>
    <name evidence="9" type="ORF">MPPM_4383</name>
</gene>
<sequence length="1042" mass="108652">MASTAGPIKNVIVMIADGAGFNTLEATRLYLNGLANGDPRAGAAGKVLIADGPSFTATAQSVYPLDNRTTPVPGETGLAQNPTVVYDPAKNYDFTRVAGLDPNGQPRAFAGYEWNRNTYPDSGNTASSIATGGKTYNNAIDVDGNGADLFSIAELAKQQGKATGVVTTVQFSDATPSATGGAHNIARSNANQIAREMFGSGTLDVIAGTGNPDYDDNGRLRTAPDNTWIGADLWNGLKADTYRSQDGASWNLLQDRAAIQAAGTGAPTAERLAMISKAFTSSNFNRSGEAPPNGTEIPFSVPRLESSATLSELSLAALNKLNADPDGLYLMIEGGAVDRAMHANNRGRMIEEYIDFNNAVKTVVDYINSPTSRATFEDTLLIVTADHDHLFFGPEGATIPYQPVQPDRNGDGVPEGLFFSGSHSNQIIPLFAAGAGSAQLKQLADQTDSFTNAQGQVVGSGRAYTDEAELGNYLLGATRLGATAVTTGNDNLIGTDAGETLDGLAGNDVIDGRGGNDTLIGGLGNDVLRGGLGNDTVTGGAGSDTALFDVSTDGADQINLGEGSDRVDVSAAAAGQVRLTFTSAEVGNGSANDGRANANQDGGLAVRLQAEGADGALTGSVTRIDDEGITLVATTDGLTFDVRDLVAGTERGDTFRVVALGTSAADTLAPLTGRTAESHYINAGQGDDRVTGGSAADFLVGGTGNDTLDGLAGNDSFIGGAGNDRINGGDSTDRAIFSYALGSLALGRDASGFLTLTGTEGTDTVTGIEQFQFSDRVVDLADGNPLVDDLFYLTQYKDVLASGQDADAHYAANGASEGRDPNAFFSAKGYAGINADAVRSSANALSHYETTGYKEGRDPGVGFDNEFYLARNKDVAAAGLNPLKHYLEYGQSEGRAIFEAVGKADTIKGGFDAEFYLLGNADVLQAAQAAGRTDTFAYARQHFDTYGWKEGRDPNAVFDTKGYLAAYRDVAQAGINPLNHYDTYGWKEGRDPSRDFDSSAYLQANPDVAQAGLNPLQHYLQYGLVENRAVLNDGRFDFGLIG</sequence>
<keyword evidence="4" id="KW-0677">Repeat</keyword>
<evidence type="ECO:0000256" key="7">
    <source>
        <dbReference type="PIRSR" id="PIRSR601952-1"/>
    </source>
</evidence>
<dbReference type="SMART" id="SM00098">
    <property type="entry name" value="alkPPc"/>
    <property type="match status" value="1"/>
</dbReference>
<dbReference type="PRINTS" id="PR00313">
    <property type="entry name" value="CABNDNGRPT"/>
</dbReference>
<keyword evidence="6" id="KW-0472">Membrane</keyword>
<proteinExistence type="predicted"/>
<dbReference type="InterPro" id="IPR018511">
    <property type="entry name" value="Hemolysin-typ_Ca-bd_CS"/>
</dbReference>
<dbReference type="InterPro" id="IPR017850">
    <property type="entry name" value="Alkaline_phosphatase_core_sf"/>
</dbReference>
<dbReference type="GO" id="GO:0016020">
    <property type="term" value="C:membrane"/>
    <property type="evidence" value="ECO:0007669"/>
    <property type="project" value="UniProtKB-SubCell"/>
</dbReference>
<dbReference type="InterPro" id="IPR001952">
    <property type="entry name" value="Alkaline_phosphatase"/>
</dbReference>
<dbReference type="PANTHER" id="PTHR11596">
    <property type="entry name" value="ALKALINE PHOSPHATASE"/>
    <property type="match status" value="1"/>
</dbReference>
<dbReference type="InterPro" id="IPR001343">
    <property type="entry name" value="Hemolysn_Ca-bd"/>
</dbReference>
<organism evidence="9 10">
    <name type="scientific">Methylorubrum populi</name>
    <dbReference type="NCBI Taxonomy" id="223967"/>
    <lineage>
        <taxon>Bacteria</taxon>
        <taxon>Pseudomonadati</taxon>
        <taxon>Pseudomonadota</taxon>
        <taxon>Alphaproteobacteria</taxon>
        <taxon>Hyphomicrobiales</taxon>
        <taxon>Methylobacteriaceae</taxon>
        <taxon>Methylorubrum</taxon>
    </lineage>
</organism>
<dbReference type="Gene3D" id="3.40.720.10">
    <property type="entry name" value="Alkaline Phosphatase, subunit A"/>
    <property type="match status" value="2"/>
</dbReference>
<dbReference type="Pfam" id="PF00245">
    <property type="entry name" value="Alk_phosphatase"/>
    <property type="match status" value="1"/>
</dbReference>
<comment type="cofactor">
    <cofactor evidence="8">
        <name>Mg(2+)</name>
        <dbReference type="ChEBI" id="CHEBI:18420"/>
    </cofactor>
    <text evidence="8">Binds 1 Mg(2+) ion.</text>
</comment>
<keyword evidence="5" id="KW-0843">Virulence</keyword>
<feature type="binding site" evidence="8">
    <location>
        <position position="386"/>
    </location>
    <ligand>
        <name>Zn(2+)</name>
        <dbReference type="ChEBI" id="CHEBI:29105"/>
        <label>2</label>
    </ligand>
</feature>
<dbReference type="RefSeq" id="WP_096486800.1">
    <property type="nucleotide sequence ID" value="NZ_AP014809.1"/>
</dbReference>
<feature type="active site" description="Phosphoserine intermediate" evidence="7">
    <location>
        <position position="122"/>
    </location>
</feature>
<accession>A0A161JLA6</accession>
<protein>
    <submittedName>
        <fullName evidence="9">Alkaline phosphatase</fullName>
    </submittedName>
</protein>
<evidence type="ECO:0000256" key="4">
    <source>
        <dbReference type="ARBA" id="ARBA00022737"/>
    </source>
</evidence>
<evidence type="ECO:0000256" key="6">
    <source>
        <dbReference type="ARBA" id="ARBA00023136"/>
    </source>
</evidence>
<feature type="binding site" evidence="8">
    <location>
        <position position="338"/>
    </location>
    <ligand>
        <name>Zn(2+)</name>
        <dbReference type="ChEBI" id="CHEBI:29105"/>
        <label>2</label>
    </ligand>
</feature>
<reference evidence="9 10" key="1">
    <citation type="journal article" date="2016" name="Genome Announc.">
        <title>Complete Genome Sequence of Methylobacterium populi P-1M, Isolated from Pink-Pigmented Household Biofilm.</title>
        <authorList>
            <person name="Morohoshi T."/>
            <person name="Ikeda T."/>
        </authorList>
    </citation>
    <scope>NUCLEOTIDE SEQUENCE [LARGE SCALE GENOMIC DNA]</scope>
    <source>
        <strain evidence="9 10">P-1M</strain>
    </source>
</reference>
<evidence type="ECO:0000256" key="8">
    <source>
        <dbReference type="PIRSR" id="PIRSR601952-2"/>
    </source>
</evidence>
<feature type="binding site" evidence="8">
    <location>
        <position position="342"/>
    </location>
    <ligand>
        <name>Zn(2+)</name>
        <dbReference type="ChEBI" id="CHEBI:29105"/>
        <label>2</label>
    </ligand>
</feature>
<dbReference type="GO" id="GO:0005509">
    <property type="term" value="F:calcium ion binding"/>
    <property type="evidence" value="ECO:0007669"/>
    <property type="project" value="InterPro"/>
</dbReference>
<evidence type="ECO:0000313" key="10">
    <source>
        <dbReference type="Proteomes" id="UP000218288"/>
    </source>
</evidence>
<dbReference type="PROSITE" id="PS00330">
    <property type="entry name" value="HEMOLYSIN_CALCIUM"/>
    <property type="match status" value="2"/>
</dbReference>
<dbReference type="Proteomes" id="UP000218288">
    <property type="component" value="Chromosome"/>
</dbReference>
<evidence type="ECO:0000256" key="5">
    <source>
        <dbReference type="ARBA" id="ARBA00023026"/>
    </source>
</evidence>
<dbReference type="SUPFAM" id="SSF51120">
    <property type="entry name" value="beta-Roll"/>
    <property type="match status" value="2"/>
</dbReference>
<dbReference type="InterPro" id="IPR011049">
    <property type="entry name" value="Serralysin-like_metalloprot_C"/>
</dbReference>
<dbReference type="SUPFAM" id="SSF53649">
    <property type="entry name" value="Alkaline phosphatase-like"/>
    <property type="match status" value="1"/>
</dbReference>
<comment type="subcellular location">
    <subcellularLocation>
        <location evidence="1">Membrane</location>
    </subcellularLocation>
</comment>
<dbReference type="GO" id="GO:0090729">
    <property type="term" value="F:toxin activity"/>
    <property type="evidence" value="ECO:0007669"/>
    <property type="project" value="UniProtKB-KW"/>
</dbReference>
<dbReference type="EMBL" id="AP014809">
    <property type="protein sequence ID" value="BAU92988.1"/>
    <property type="molecule type" value="Genomic_DNA"/>
</dbReference>
<keyword evidence="2" id="KW-0597">Phosphoprotein</keyword>
<keyword evidence="8" id="KW-0479">Metal-binding</keyword>
<dbReference type="PRINTS" id="PR01488">
    <property type="entry name" value="RTXTOXINA"/>
</dbReference>
<keyword evidence="8" id="KW-0460">Magnesium</keyword>
<keyword evidence="3" id="KW-0800">Toxin</keyword>
<dbReference type="Gene3D" id="2.150.10.10">
    <property type="entry name" value="Serralysin-like metalloprotease, C-terminal"/>
    <property type="match status" value="2"/>
</dbReference>
<dbReference type="GO" id="GO:0005576">
    <property type="term" value="C:extracellular region"/>
    <property type="evidence" value="ECO:0007669"/>
    <property type="project" value="InterPro"/>
</dbReference>
<evidence type="ECO:0000256" key="2">
    <source>
        <dbReference type="ARBA" id="ARBA00022553"/>
    </source>
</evidence>
<dbReference type="PANTHER" id="PTHR11596:SF5">
    <property type="entry name" value="ALKALINE PHOSPHATASE"/>
    <property type="match status" value="1"/>
</dbReference>
<feature type="binding site" evidence="8">
    <location>
        <position position="333"/>
    </location>
    <ligand>
        <name>Mg(2+)</name>
        <dbReference type="ChEBI" id="CHEBI:18420"/>
    </ligand>
</feature>
<feature type="binding site" evidence="8">
    <location>
        <position position="173"/>
    </location>
    <ligand>
        <name>Mg(2+)</name>
        <dbReference type="ChEBI" id="CHEBI:18420"/>
    </ligand>
</feature>
<dbReference type="CDD" id="cd16012">
    <property type="entry name" value="ALP"/>
    <property type="match status" value="1"/>
</dbReference>
<dbReference type="GO" id="GO:0004035">
    <property type="term" value="F:alkaline phosphatase activity"/>
    <property type="evidence" value="ECO:0007669"/>
    <property type="project" value="TreeGrafter"/>
</dbReference>
<keyword evidence="8" id="KW-0862">Zinc</keyword>
<dbReference type="InterPro" id="IPR003995">
    <property type="entry name" value="RTX_toxin_determinant-A"/>
</dbReference>
<evidence type="ECO:0000313" key="9">
    <source>
        <dbReference type="EMBL" id="BAU92988.1"/>
    </source>
</evidence>
<evidence type="ECO:0000256" key="3">
    <source>
        <dbReference type="ARBA" id="ARBA00022656"/>
    </source>
</evidence>
<comment type="cofactor">
    <cofactor evidence="8">
        <name>Zn(2+)</name>
        <dbReference type="ChEBI" id="CHEBI:29105"/>
    </cofactor>
    <text evidence="8">Binds 2 Zn(2+) ions.</text>
</comment>
<dbReference type="OrthoDB" id="7854479at2"/>
<evidence type="ECO:0000256" key="1">
    <source>
        <dbReference type="ARBA" id="ARBA00004370"/>
    </source>
</evidence>
<name>A0A161JLA6_9HYPH</name>
<dbReference type="Pfam" id="PF00353">
    <property type="entry name" value="HemolysinCabind"/>
    <property type="match status" value="2"/>
</dbReference>
<feature type="binding site" evidence="8">
    <location>
        <position position="387"/>
    </location>
    <ligand>
        <name>Zn(2+)</name>
        <dbReference type="ChEBI" id="CHEBI:29105"/>
        <label>2</label>
    </ligand>
</feature>